<organism evidence="1 2">
    <name type="scientific">Canavalia gladiata</name>
    <name type="common">Sword bean</name>
    <name type="synonym">Dolichos gladiatus</name>
    <dbReference type="NCBI Taxonomy" id="3824"/>
    <lineage>
        <taxon>Eukaryota</taxon>
        <taxon>Viridiplantae</taxon>
        <taxon>Streptophyta</taxon>
        <taxon>Embryophyta</taxon>
        <taxon>Tracheophyta</taxon>
        <taxon>Spermatophyta</taxon>
        <taxon>Magnoliopsida</taxon>
        <taxon>eudicotyledons</taxon>
        <taxon>Gunneridae</taxon>
        <taxon>Pentapetalae</taxon>
        <taxon>rosids</taxon>
        <taxon>fabids</taxon>
        <taxon>Fabales</taxon>
        <taxon>Fabaceae</taxon>
        <taxon>Papilionoideae</taxon>
        <taxon>50 kb inversion clade</taxon>
        <taxon>NPAAA clade</taxon>
        <taxon>indigoferoid/millettioid clade</taxon>
        <taxon>Phaseoleae</taxon>
        <taxon>Canavalia</taxon>
    </lineage>
</organism>
<keyword evidence="2" id="KW-1185">Reference proteome</keyword>
<dbReference type="AlphaFoldDB" id="A0AAN9LNW0"/>
<name>A0AAN9LNW0_CANGL</name>
<sequence length="132" mass="14846">MEEDDDRDGPYSAWGGRCSLATTHSVARMATQRLQRSSYQVTKHPMHERDCGRFMVPLGQGLKHLSRRESQRQGLRKLILPTVIVGHKRASLHGRPTGGGEYMHEEKVAAGPTDEVTFKDKHVQWILDTPSG</sequence>
<protein>
    <submittedName>
        <fullName evidence="1">Uncharacterized protein</fullName>
    </submittedName>
</protein>
<evidence type="ECO:0000313" key="1">
    <source>
        <dbReference type="EMBL" id="KAK7339540.1"/>
    </source>
</evidence>
<reference evidence="1 2" key="1">
    <citation type="submission" date="2024-01" db="EMBL/GenBank/DDBJ databases">
        <title>The genomes of 5 underutilized Papilionoideae crops provide insights into root nodulation and disease resistanc.</title>
        <authorList>
            <person name="Jiang F."/>
        </authorList>
    </citation>
    <scope>NUCLEOTIDE SEQUENCE [LARGE SCALE GENOMIC DNA]</scope>
    <source>
        <strain evidence="1">LVBAO_FW01</strain>
        <tissue evidence="1">Leaves</tissue>
    </source>
</reference>
<evidence type="ECO:0000313" key="2">
    <source>
        <dbReference type="Proteomes" id="UP001367508"/>
    </source>
</evidence>
<dbReference type="EMBL" id="JAYMYQ010000004">
    <property type="protein sequence ID" value="KAK7339540.1"/>
    <property type="molecule type" value="Genomic_DNA"/>
</dbReference>
<dbReference type="Proteomes" id="UP001367508">
    <property type="component" value="Unassembled WGS sequence"/>
</dbReference>
<proteinExistence type="predicted"/>
<comment type="caution">
    <text evidence="1">The sequence shown here is derived from an EMBL/GenBank/DDBJ whole genome shotgun (WGS) entry which is preliminary data.</text>
</comment>
<gene>
    <name evidence="1" type="ORF">VNO77_20214</name>
</gene>
<accession>A0AAN9LNW0</accession>